<proteinExistence type="inferred from homology"/>
<dbReference type="Pfam" id="PF13191">
    <property type="entry name" value="AAA_16"/>
    <property type="match status" value="1"/>
</dbReference>
<dbReference type="GO" id="GO:0006355">
    <property type="term" value="P:regulation of DNA-templated transcription"/>
    <property type="evidence" value="ECO:0007669"/>
    <property type="project" value="InterPro"/>
</dbReference>
<gene>
    <name evidence="7" type="ORF">H074_20687</name>
</gene>
<keyword evidence="2" id="KW-0805">Transcription regulation</keyword>
<accession>M2X961</accession>
<dbReference type="InterPro" id="IPR051677">
    <property type="entry name" value="AfsR-DnrI-RedD_regulator"/>
</dbReference>
<dbReference type="InterPro" id="IPR001867">
    <property type="entry name" value="OmpR/PhoB-type_DNA-bd"/>
</dbReference>
<dbReference type="CDD" id="cd15831">
    <property type="entry name" value="BTAD"/>
    <property type="match status" value="1"/>
</dbReference>
<dbReference type="InterPro" id="IPR005158">
    <property type="entry name" value="BTAD"/>
</dbReference>
<protein>
    <submittedName>
        <fullName evidence="7">SARP family transcriptional regulator</fullName>
    </submittedName>
</protein>
<dbReference type="SMART" id="SM01043">
    <property type="entry name" value="BTAD"/>
    <property type="match status" value="1"/>
</dbReference>
<dbReference type="PRINTS" id="PR00364">
    <property type="entry name" value="DISEASERSIST"/>
</dbReference>
<evidence type="ECO:0000256" key="2">
    <source>
        <dbReference type="ARBA" id="ARBA00023015"/>
    </source>
</evidence>
<evidence type="ECO:0000256" key="5">
    <source>
        <dbReference type="PROSITE-ProRule" id="PRU01091"/>
    </source>
</evidence>
<evidence type="ECO:0000256" key="3">
    <source>
        <dbReference type="ARBA" id="ARBA00023125"/>
    </source>
</evidence>
<evidence type="ECO:0000256" key="1">
    <source>
        <dbReference type="ARBA" id="ARBA00005820"/>
    </source>
</evidence>
<organism evidence="7 8">
    <name type="scientific">Amycolatopsis decaplanina DSM 44594</name>
    <dbReference type="NCBI Taxonomy" id="1284240"/>
    <lineage>
        <taxon>Bacteria</taxon>
        <taxon>Bacillati</taxon>
        <taxon>Actinomycetota</taxon>
        <taxon>Actinomycetes</taxon>
        <taxon>Pseudonocardiales</taxon>
        <taxon>Pseudonocardiaceae</taxon>
        <taxon>Amycolatopsis</taxon>
    </lineage>
</organism>
<sequence length="605" mass="66482">MRFSVLGNLEVRSPRGDEVHLPPKIRTVLSLLLIRRGEVVSVQQLIDEVWPFEPPRTAPATIQTYIYQLRKVLDGAWCGEPHGATLSTASSGYVLRVAAEDIDAVAFERRFLAASRSFHSGDYEPAEGALDAAMALWRAEAFADVPRGSLLEAYSTQLEEARTQALELHIDISLKLGRHLEAVRRLKGLAVAQPLNEGVHTKLMHVLNRLGRRDEALTVYLRFRRSLATELGIEPSPAAEEVHRRLLAGDFTTSDRTSVPSAGQGFFVAPAQLPPGTTDFVGREQQLSTLGRLLGRHGDGSRLVTLTGMAGVGKTALAVHHAHTLRRTFADGQFFATLRQAGAKPVDPSVVLGEFLHAIGFRAEQVPATVEARGRLFRSWCADRDVFVLLDDAASEEQVRHLLPAGARCGVLVTSRSPLYGLGGKTVDIEPLPTGDAVTLLGRLVGMPKTEIERRTVREMVSLCENLPLNIRAMGAKAATQGHLPLDKLAARLADRQYRLDEFKCGDLDLRGRLTRSYESLSDRARRILRLLGRYAARLFTADDVAPLLKLDLVQTEMVLEEIFAERLVLAGSSGLDRDHYVLLESTRIFLMEQEGDAATPAEAS</sequence>
<dbReference type="Gene3D" id="1.10.10.10">
    <property type="entry name" value="Winged helix-like DNA-binding domain superfamily/Winged helix DNA-binding domain"/>
    <property type="match status" value="1"/>
</dbReference>
<dbReference type="RefSeq" id="WP_007031987.1">
    <property type="nucleotide sequence ID" value="NZ_AOHO01000058.1"/>
</dbReference>
<dbReference type="InterPro" id="IPR041664">
    <property type="entry name" value="AAA_16"/>
</dbReference>
<comment type="caution">
    <text evidence="7">The sequence shown here is derived from an EMBL/GenBank/DDBJ whole genome shotgun (WGS) entry which is preliminary data.</text>
</comment>
<evidence type="ECO:0000313" key="7">
    <source>
        <dbReference type="EMBL" id="EME57646.1"/>
    </source>
</evidence>
<dbReference type="GO" id="GO:0003677">
    <property type="term" value="F:DNA binding"/>
    <property type="evidence" value="ECO:0007669"/>
    <property type="project" value="UniProtKB-UniRule"/>
</dbReference>
<dbReference type="PANTHER" id="PTHR35807">
    <property type="entry name" value="TRANSCRIPTIONAL REGULATOR REDD-RELATED"/>
    <property type="match status" value="1"/>
</dbReference>
<dbReference type="PANTHER" id="PTHR35807:SF1">
    <property type="entry name" value="TRANSCRIPTIONAL REGULATOR REDD"/>
    <property type="match status" value="1"/>
</dbReference>
<dbReference type="SUPFAM" id="SSF52540">
    <property type="entry name" value="P-loop containing nucleoside triphosphate hydrolases"/>
    <property type="match status" value="1"/>
</dbReference>
<evidence type="ECO:0000259" key="6">
    <source>
        <dbReference type="PROSITE" id="PS51755"/>
    </source>
</evidence>
<feature type="DNA-binding region" description="OmpR/PhoB-type" evidence="5">
    <location>
        <begin position="1"/>
        <end position="97"/>
    </location>
</feature>
<dbReference type="InterPro" id="IPR016032">
    <property type="entry name" value="Sig_transdc_resp-reg_C-effctor"/>
</dbReference>
<keyword evidence="4" id="KW-0804">Transcription</keyword>
<dbReference type="PATRIC" id="fig|1284240.4.peg.4197"/>
<comment type="similarity">
    <text evidence="1">Belongs to the AfsR/DnrI/RedD regulatory family.</text>
</comment>
<dbReference type="InterPro" id="IPR036388">
    <property type="entry name" value="WH-like_DNA-bd_sf"/>
</dbReference>
<reference evidence="7 8" key="1">
    <citation type="journal article" date="2013" name="Genome Announc.">
        <title>Draft Genome Sequence of Amycolatopsis decaplanina Strain DSM 44594T.</title>
        <authorList>
            <person name="Kaur N."/>
            <person name="Kumar S."/>
            <person name="Bala M."/>
            <person name="Raghava G.P."/>
            <person name="Mayilraj S."/>
        </authorList>
    </citation>
    <scope>NUCLEOTIDE SEQUENCE [LARGE SCALE GENOMIC DNA]</scope>
    <source>
        <strain evidence="7 8">DSM 44594</strain>
    </source>
</reference>
<dbReference type="CDD" id="cd00383">
    <property type="entry name" value="trans_reg_C"/>
    <property type="match status" value="1"/>
</dbReference>
<dbReference type="SUPFAM" id="SSF48452">
    <property type="entry name" value="TPR-like"/>
    <property type="match status" value="1"/>
</dbReference>
<dbReference type="Gene3D" id="3.40.50.300">
    <property type="entry name" value="P-loop containing nucleotide triphosphate hydrolases"/>
    <property type="match status" value="1"/>
</dbReference>
<dbReference type="Gene3D" id="1.25.40.10">
    <property type="entry name" value="Tetratricopeptide repeat domain"/>
    <property type="match status" value="1"/>
</dbReference>
<dbReference type="Proteomes" id="UP000054226">
    <property type="component" value="Unassembled WGS sequence"/>
</dbReference>
<dbReference type="EMBL" id="AOHO01000058">
    <property type="protein sequence ID" value="EME57646.1"/>
    <property type="molecule type" value="Genomic_DNA"/>
</dbReference>
<dbReference type="GO" id="GO:0000160">
    <property type="term" value="P:phosphorelay signal transduction system"/>
    <property type="evidence" value="ECO:0007669"/>
    <property type="project" value="InterPro"/>
</dbReference>
<dbReference type="SMART" id="SM00862">
    <property type="entry name" value="Trans_reg_C"/>
    <property type="match status" value="1"/>
</dbReference>
<feature type="domain" description="OmpR/PhoB-type" evidence="6">
    <location>
        <begin position="1"/>
        <end position="97"/>
    </location>
</feature>
<dbReference type="AlphaFoldDB" id="M2X961"/>
<keyword evidence="8" id="KW-1185">Reference proteome</keyword>
<evidence type="ECO:0000256" key="4">
    <source>
        <dbReference type="ARBA" id="ARBA00023163"/>
    </source>
</evidence>
<dbReference type="PROSITE" id="PS51755">
    <property type="entry name" value="OMPR_PHOB"/>
    <property type="match status" value="1"/>
</dbReference>
<dbReference type="Pfam" id="PF00486">
    <property type="entry name" value="Trans_reg_C"/>
    <property type="match status" value="1"/>
</dbReference>
<dbReference type="OrthoDB" id="5521887at2"/>
<dbReference type="SUPFAM" id="SSF46894">
    <property type="entry name" value="C-terminal effector domain of the bipartite response regulators"/>
    <property type="match status" value="1"/>
</dbReference>
<dbReference type="InterPro" id="IPR011990">
    <property type="entry name" value="TPR-like_helical_dom_sf"/>
</dbReference>
<keyword evidence="3 5" id="KW-0238">DNA-binding</keyword>
<dbReference type="Pfam" id="PF03704">
    <property type="entry name" value="BTAD"/>
    <property type="match status" value="1"/>
</dbReference>
<evidence type="ECO:0000313" key="8">
    <source>
        <dbReference type="Proteomes" id="UP000054226"/>
    </source>
</evidence>
<dbReference type="InterPro" id="IPR027417">
    <property type="entry name" value="P-loop_NTPase"/>
</dbReference>
<name>M2X961_9PSEU</name>